<keyword evidence="3 5" id="KW-1133">Transmembrane helix</keyword>
<accession>A0A7E6F8G9</accession>
<dbReference type="InterPro" id="IPR011701">
    <property type="entry name" value="MFS"/>
</dbReference>
<evidence type="ECO:0000256" key="4">
    <source>
        <dbReference type="ARBA" id="ARBA00023136"/>
    </source>
</evidence>
<keyword evidence="7" id="KW-1185">Reference proteome</keyword>
<feature type="transmembrane region" description="Helical" evidence="5">
    <location>
        <begin position="406"/>
        <end position="427"/>
    </location>
</feature>
<dbReference type="KEGG" id="osn:118765384"/>
<keyword evidence="4 5" id="KW-0472">Membrane</keyword>
<feature type="transmembrane region" description="Helical" evidence="5">
    <location>
        <begin position="243"/>
        <end position="271"/>
    </location>
</feature>
<dbReference type="InterPro" id="IPR020846">
    <property type="entry name" value="MFS_dom"/>
</dbReference>
<dbReference type="Proteomes" id="UP000515154">
    <property type="component" value="Linkage group LG11"/>
</dbReference>
<feature type="transmembrane region" description="Helical" evidence="5">
    <location>
        <begin position="527"/>
        <end position="551"/>
    </location>
</feature>
<feature type="transmembrane region" description="Helical" evidence="5">
    <location>
        <begin position="214"/>
        <end position="237"/>
    </location>
</feature>
<proteinExistence type="predicted"/>
<evidence type="ECO:0000259" key="6">
    <source>
        <dbReference type="PROSITE" id="PS50850"/>
    </source>
</evidence>
<protein>
    <submittedName>
        <fullName evidence="8">Solute carrier family 22 member 7-like</fullName>
    </submittedName>
</protein>
<dbReference type="GO" id="GO:0016020">
    <property type="term" value="C:membrane"/>
    <property type="evidence" value="ECO:0007669"/>
    <property type="project" value="UniProtKB-SubCell"/>
</dbReference>
<feature type="transmembrane region" description="Helical" evidence="5">
    <location>
        <begin position="159"/>
        <end position="180"/>
    </location>
</feature>
<dbReference type="GO" id="GO:0022857">
    <property type="term" value="F:transmembrane transporter activity"/>
    <property type="evidence" value="ECO:0007669"/>
    <property type="project" value="InterPro"/>
</dbReference>
<feature type="transmembrane region" description="Helical" evidence="5">
    <location>
        <begin position="502"/>
        <end position="521"/>
    </location>
</feature>
<evidence type="ECO:0000256" key="5">
    <source>
        <dbReference type="SAM" id="Phobius"/>
    </source>
</evidence>
<dbReference type="SUPFAM" id="SSF103473">
    <property type="entry name" value="MFS general substrate transporter"/>
    <property type="match status" value="1"/>
</dbReference>
<reference evidence="8" key="1">
    <citation type="submission" date="2025-08" db="UniProtKB">
        <authorList>
            <consortium name="RefSeq"/>
        </authorList>
    </citation>
    <scope>IDENTIFICATION</scope>
</reference>
<dbReference type="Gene3D" id="1.20.1250.20">
    <property type="entry name" value="MFS general substrate transporter like domains"/>
    <property type="match status" value="1"/>
</dbReference>
<dbReference type="PANTHER" id="PTHR24064">
    <property type="entry name" value="SOLUTE CARRIER FAMILY 22 MEMBER"/>
    <property type="match status" value="1"/>
</dbReference>
<feature type="transmembrane region" description="Helical" evidence="5">
    <location>
        <begin position="470"/>
        <end position="490"/>
    </location>
</feature>
<dbReference type="AlphaFoldDB" id="A0A7E6F8G9"/>
<evidence type="ECO:0000256" key="2">
    <source>
        <dbReference type="ARBA" id="ARBA00022692"/>
    </source>
</evidence>
<evidence type="ECO:0000313" key="8">
    <source>
        <dbReference type="RefSeq" id="XP_036363242.1"/>
    </source>
</evidence>
<dbReference type="Pfam" id="PF07690">
    <property type="entry name" value="MFS_1"/>
    <property type="match status" value="1"/>
</dbReference>
<gene>
    <name evidence="8" type="primary">LOC118765384</name>
</gene>
<dbReference type="InterPro" id="IPR036259">
    <property type="entry name" value="MFS_trans_sf"/>
</dbReference>
<comment type="subcellular location">
    <subcellularLocation>
        <location evidence="1">Membrane</location>
        <topology evidence="1">Multi-pass membrane protein</topology>
    </subcellularLocation>
</comment>
<evidence type="ECO:0000256" key="3">
    <source>
        <dbReference type="ARBA" id="ARBA00022989"/>
    </source>
</evidence>
<name>A0A7E6F8G9_9MOLL</name>
<sequence>MKSSQVNVDEIMDCLGVSRFFHITQYLLLSSSLMVPVFNSYLFIFTALSPEHRCQNLTDFQLDQYNISISNVRLIYRNCSIEIISSDGRIPAKNESLACLNGYHYMKPVHMSLTSQWDLVCNRKGLAETSQTIYIFGQLFGGLASPYFIDRFGRKPPRILSNFLLVIINLICAFSPSYAVFASMRFFAGIFREAYLITTFAAIPELYSKKKRVLMSGLSTVLWSVWSTLGGAAAYLLKDYCWNVIYLFNATISGCFIIEVFFLAESIRWLFANSKVKQAKKVIKMAAKQNNVDFEHIWSIALKNNPVQEAANQRDGNNPDNRHRDLQVQADDAAVNHTEDHVKKDIATTDTSEQPSEKEMSKFIQVKAIFKTPYLRKITIAISICWMIDITSFTSLYFMVEALGGSVYFNFTMLAVAELVSSIFYSLGVNRFGHKISLIFSKTFTAILTFSAGLLMLLAENNKTTEKIFVTLYLVSMLGLSAAFSGIYIYTPELYPTQIRSIAFGIPITLSRTTCSVAPFFKLLTLYIPWASGFTMGSACLISAVLVWLFLPETKNKVLMQTVEDVQKMKAEEKTMKLFRTKRNT</sequence>
<feature type="transmembrane region" description="Helical" evidence="5">
    <location>
        <begin position="26"/>
        <end position="48"/>
    </location>
</feature>
<organism evidence="7 8">
    <name type="scientific">Octopus sinensis</name>
    <name type="common">East Asian common octopus</name>
    <dbReference type="NCBI Taxonomy" id="2607531"/>
    <lineage>
        <taxon>Eukaryota</taxon>
        <taxon>Metazoa</taxon>
        <taxon>Spiralia</taxon>
        <taxon>Lophotrochozoa</taxon>
        <taxon>Mollusca</taxon>
        <taxon>Cephalopoda</taxon>
        <taxon>Coleoidea</taxon>
        <taxon>Octopodiformes</taxon>
        <taxon>Octopoda</taxon>
        <taxon>Incirrata</taxon>
        <taxon>Octopodidae</taxon>
        <taxon>Octopus</taxon>
    </lineage>
</organism>
<feature type="domain" description="Major facilitator superfamily (MFS) profile" evidence="6">
    <location>
        <begin position="80"/>
        <end position="555"/>
    </location>
</feature>
<evidence type="ECO:0000313" key="7">
    <source>
        <dbReference type="Proteomes" id="UP000515154"/>
    </source>
</evidence>
<feature type="transmembrane region" description="Helical" evidence="5">
    <location>
        <begin position="439"/>
        <end position="458"/>
    </location>
</feature>
<feature type="transmembrane region" description="Helical" evidence="5">
    <location>
        <begin position="378"/>
        <end position="400"/>
    </location>
</feature>
<keyword evidence="2 5" id="KW-0812">Transmembrane</keyword>
<dbReference type="PROSITE" id="PS50850">
    <property type="entry name" value="MFS"/>
    <property type="match status" value="1"/>
</dbReference>
<dbReference type="RefSeq" id="XP_036363242.1">
    <property type="nucleotide sequence ID" value="XM_036507349.1"/>
</dbReference>
<evidence type="ECO:0000256" key="1">
    <source>
        <dbReference type="ARBA" id="ARBA00004141"/>
    </source>
</evidence>